<protein>
    <recommendedName>
        <fullName evidence="3">YbjN domain-containing protein</fullName>
    </recommendedName>
</protein>
<accession>A0A2S5KLJ8</accession>
<dbReference type="Proteomes" id="UP000238196">
    <property type="component" value="Unassembled WGS sequence"/>
</dbReference>
<name>A0A2S5KLJ8_9PROT</name>
<dbReference type="InterPro" id="IPR019660">
    <property type="entry name" value="Put_sensory_transdc_reg_YbjN"/>
</dbReference>
<evidence type="ECO:0000313" key="2">
    <source>
        <dbReference type="Proteomes" id="UP000238196"/>
    </source>
</evidence>
<gene>
    <name evidence="1" type="ORF">C4K68_20060</name>
</gene>
<reference evidence="1 2" key="1">
    <citation type="submission" date="2018-02" db="EMBL/GenBank/DDBJ databases">
        <title>novel marine gammaproteobacteria from coastal saline agro ecosystem.</title>
        <authorList>
            <person name="Krishnan R."/>
            <person name="Ramesh Kumar N."/>
        </authorList>
    </citation>
    <scope>NUCLEOTIDE SEQUENCE [LARGE SCALE GENOMIC DNA]</scope>
    <source>
        <strain evidence="1 2">228</strain>
    </source>
</reference>
<comment type="caution">
    <text evidence="1">The sequence shown here is derived from an EMBL/GenBank/DDBJ whole genome shotgun (WGS) entry which is preliminary data.</text>
</comment>
<dbReference type="EMBL" id="PRLP01000087">
    <property type="protein sequence ID" value="PPC75515.1"/>
    <property type="molecule type" value="Genomic_DNA"/>
</dbReference>
<dbReference type="Pfam" id="PF10722">
    <property type="entry name" value="YbjN"/>
    <property type="match status" value="1"/>
</dbReference>
<sequence length="176" mass="19987">MFVSVNRQTATGGQCCEVEVWMQGSDKVVKGLSAQQLEDWLDQAGIRHERCGDCDGYHFAELEAMVEGMECRLFFEQDVILISTEMEIRPAAILPAVAETARLNMEFTNLKIFVDLNDQTMPHLVMGDTLSLRAGLTFEQLLNFIQETLNTTQLVIEDCQRMGYLYSDEQEPDTLH</sequence>
<evidence type="ECO:0000313" key="1">
    <source>
        <dbReference type="EMBL" id="PPC75515.1"/>
    </source>
</evidence>
<evidence type="ECO:0008006" key="3">
    <source>
        <dbReference type="Google" id="ProtNLM"/>
    </source>
</evidence>
<proteinExistence type="predicted"/>
<dbReference type="AlphaFoldDB" id="A0A2S5KLJ8"/>
<dbReference type="OrthoDB" id="6398515at2"/>
<organism evidence="1 2">
    <name type="scientific">Proteobacteria bacterium 228</name>
    <dbReference type="NCBI Taxonomy" id="2083153"/>
    <lineage>
        <taxon>Bacteria</taxon>
        <taxon>Pseudomonadati</taxon>
        <taxon>Pseudomonadota</taxon>
    </lineage>
</organism>